<dbReference type="InterPro" id="IPR018497">
    <property type="entry name" value="Peptidase_M13_C"/>
</dbReference>
<evidence type="ECO:0000313" key="13">
    <source>
        <dbReference type="Proteomes" id="UP000054477"/>
    </source>
</evidence>
<keyword evidence="3" id="KW-0645">Protease</keyword>
<feature type="domain" description="Peptidase M13 N-terminal" evidence="11">
    <location>
        <begin position="165"/>
        <end position="608"/>
    </location>
</feature>
<evidence type="ECO:0000256" key="3">
    <source>
        <dbReference type="ARBA" id="ARBA00022670"/>
    </source>
</evidence>
<dbReference type="CDD" id="cd08662">
    <property type="entry name" value="M13"/>
    <property type="match status" value="1"/>
</dbReference>
<dbReference type="InterPro" id="IPR008753">
    <property type="entry name" value="Peptidase_M13_N"/>
</dbReference>
<keyword evidence="7" id="KW-0482">Metalloprotease</keyword>
<protein>
    <recommendedName>
        <fullName evidence="14">Endothelin-converting enzyme 1</fullName>
    </recommendedName>
</protein>
<feature type="region of interest" description="Disordered" evidence="8">
    <location>
        <begin position="354"/>
        <end position="395"/>
    </location>
</feature>
<evidence type="ECO:0000256" key="2">
    <source>
        <dbReference type="ARBA" id="ARBA00007357"/>
    </source>
</evidence>
<evidence type="ECO:0008006" key="14">
    <source>
        <dbReference type="Google" id="ProtNLM"/>
    </source>
</evidence>
<comment type="cofactor">
    <cofactor evidence="1">
        <name>Zn(2+)</name>
        <dbReference type="ChEBI" id="CHEBI:29105"/>
    </cofactor>
</comment>
<dbReference type="Pfam" id="PF01431">
    <property type="entry name" value="Peptidase_M13"/>
    <property type="match status" value="1"/>
</dbReference>
<dbReference type="InterPro" id="IPR024079">
    <property type="entry name" value="MetalloPept_cat_dom_sf"/>
</dbReference>
<evidence type="ECO:0000256" key="9">
    <source>
        <dbReference type="SAM" id="Phobius"/>
    </source>
</evidence>
<dbReference type="SUPFAM" id="SSF55486">
    <property type="entry name" value="Metalloproteases ('zincins'), catalytic domain"/>
    <property type="match status" value="1"/>
</dbReference>
<proteinExistence type="inferred from homology"/>
<dbReference type="InterPro" id="IPR042089">
    <property type="entry name" value="Peptidase_M13_dom_2"/>
</dbReference>
<dbReference type="Gene3D" id="3.40.390.10">
    <property type="entry name" value="Collagenase (Catalytic Domain)"/>
    <property type="match status" value="1"/>
</dbReference>
<dbReference type="HOGENOM" id="CLU_006187_2_0_1"/>
<dbReference type="PRINTS" id="PR00786">
    <property type="entry name" value="NEPRILYSIN"/>
</dbReference>
<evidence type="ECO:0000256" key="6">
    <source>
        <dbReference type="ARBA" id="ARBA00022833"/>
    </source>
</evidence>
<keyword evidence="4" id="KW-0479">Metal-binding</keyword>
<evidence type="ECO:0000256" key="7">
    <source>
        <dbReference type="ARBA" id="ARBA00023049"/>
    </source>
</evidence>
<dbReference type="PANTHER" id="PTHR11733">
    <property type="entry name" value="ZINC METALLOPROTEASE FAMILY M13 NEPRILYSIN-RELATED"/>
    <property type="match status" value="1"/>
</dbReference>
<evidence type="ECO:0000259" key="10">
    <source>
        <dbReference type="Pfam" id="PF01431"/>
    </source>
</evidence>
<evidence type="ECO:0000259" key="11">
    <source>
        <dbReference type="Pfam" id="PF05649"/>
    </source>
</evidence>
<name>A0A0C9XN76_9AGAR</name>
<keyword evidence="9" id="KW-0812">Transmembrane</keyword>
<keyword evidence="9" id="KW-0472">Membrane</keyword>
<sequence>MTDRVGDEENTPLLSDSDVVSNARPPTSFAERVNSVAQEPLTPLTKILLILALVLLLTCSVFIGLFAGAQHKLNVERGDGRNGHTHPPKTVTVTATATTTATTSATTTATSTAVSTVTTSLPTTVTLPAPIPVPTIPPEDIPCLEPHCVILSASIISSLDVSQDPCENFYDFANGGWLKEHPLPADKSSFGNFEVLSQQNKRVIQEILESKSSAEHTPSHDSEILTKLRDSYSACSNEERLDSIGSAPLLRFIKTLRRLYRKEDTEISLLPGIDSGLTAAIAFLHSRGIESLFSFEIEGDVGTDPNFMVPWFSQPKFGLPSKEYYEDKAIRKVYKDVVERLLLTITEEEGKDVSQSSPVLVVDDDDDTVWPPWPWPPWGGDDDDDGHKGDDKGGNRSQEIKVLAKKVVVFERKLAQASLDLDVLYQDPITTYNPVPISNLTDSLPQLDFATYFSTFTPRTFPDRVILTDPTYAASLSKILDDTASEVIEAYLTIRAALTLSPYLGMATEAWQVQRSLVETLTGIKKGAVGDRAEYCIGKVEETLGFAAGRYFVNETFRGDSREKGTKVISDIVEAFKTSLPHIDWMDKKSATAAAEKADAIRVKVGYPLSPNTRNARSIAGYYSNVKVDKLTFFENMLSAATGDKFKQWLQLGRQRNRESWEMFPSTVNAYFNPPSNEIVFPAGIMQPPFFSHNWPGYLSYGAFGHVAAHELTHAFDSAGRLYNQKGKLEEWWTNSTSMGFNVKQRCIVDQYSEYTIDDGHGGKIHVNGNLTSGENIGDTGLIQAYRAWKAQYHTSIKEGGEYLLPGLNFTSSLVRDQLFFISFARIWARAMKPAAAVQRIRTDPHSPTRYRVDGTVSNIPEFAKAFKCSKTAKLNPPTEKQCIFWS</sequence>
<dbReference type="Proteomes" id="UP000054477">
    <property type="component" value="Unassembled WGS sequence"/>
</dbReference>
<dbReference type="GO" id="GO:0005886">
    <property type="term" value="C:plasma membrane"/>
    <property type="evidence" value="ECO:0007669"/>
    <property type="project" value="TreeGrafter"/>
</dbReference>
<dbReference type="GO" id="GO:0046872">
    <property type="term" value="F:metal ion binding"/>
    <property type="evidence" value="ECO:0007669"/>
    <property type="project" value="UniProtKB-KW"/>
</dbReference>
<feature type="compositionally biased region" description="Basic and acidic residues" evidence="8">
    <location>
        <begin position="385"/>
        <end position="394"/>
    </location>
</feature>
<dbReference type="GO" id="GO:0004222">
    <property type="term" value="F:metalloendopeptidase activity"/>
    <property type="evidence" value="ECO:0007669"/>
    <property type="project" value="InterPro"/>
</dbReference>
<reference evidence="13" key="2">
    <citation type="submission" date="2015-01" db="EMBL/GenBank/DDBJ databases">
        <title>Evolutionary Origins and Diversification of the Mycorrhizal Mutualists.</title>
        <authorList>
            <consortium name="DOE Joint Genome Institute"/>
            <consortium name="Mycorrhizal Genomics Consortium"/>
            <person name="Kohler A."/>
            <person name="Kuo A."/>
            <person name="Nagy L.G."/>
            <person name="Floudas D."/>
            <person name="Copeland A."/>
            <person name="Barry K.W."/>
            <person name="Cichocki N."/>
            <person name="Veneault-Fourrey C."/>
            <person name="LaButti K."/>
            <person name="Lindquist E.A."/>
            <person name="Lipzen A."/>
            <person name="Lundell T."/>
            <person name="Morin E."/>
            <person name="Murat C."/>
            <person name="Riley R."/>
            <person name="Ohm R."/>
            <person name="Sun H."/>
            <person name="Tunlid A."/>
            <person name="Henrissat B."/>
            <person name="Grigoriev I.V."/>
            <person name="Hibbett D.S."/>
            <person name="Martin F."/>
        </authorList>
    </citation>
    <scope>NUCLEOTIDE SEQUENCE [LARGE SCALE GENOMIC DNA]</scope>
    <source>
        <strain evidence="13">LaAM-08-1</strain>
    </source>
</reference>
<dbReference type="InterPro" id="IPR000718">
    <property type="entry name" value="Peptidase_M13"/>
</dbReference>
<dbReference type="STRING" id="1095629.A0A0C9XN76"/>
<comment type="similarity">
    <text evidence="2">Belongs to the peptidase M13 family.</text>
</comment>
<gene>
    <name evidence="12" type="ORF">K443DRAFT_266288</name>
</gene>
<keyword evidence="13" id="KW-1185">Reference proteome</keyword>
<feature type="region of interest" description="Disordered" evidence="8">
    <location>
        <begin position="1"/>
        <end position="25"/>
    </location>
</feature>
<evidence type="ECO:0000256" key="4">
    <source>
        <dbReference type="ARBA" id="ARBA00022723"/>
    </source>
</evidence>
<dbReference type="EMBL" id="KN838552">
    <property type="protein sequence ID" value="KIK06601.1"/>
    <property type="molecule type" value="Genomic_DNA"/>
</dbReference>
<evidence type="ECO:0000256" key="5">
    <source>
        <dbReference type="ARBA" id="ARBA00022801"/>
    </source>
</evidence>
<keyword evidence="5" id="KW-0378">Hydrolase</keyword>
<dbReference type="AlphaFoldDB" id="A0A0C9XN76"/>
<accession>A0A0C9XN76</accession>
<dbReference type="Gene3D" id="1.10.1380.10">
    <property type="entry name" value="Neutral endopeptidase , domain2"/>
    <property type="match status" value="1"/>
</dbReference>
<organism evidence="12 13">
    <name type="scientific">Laccaria amethystina LaAM-08-1</name>
    <dbReference type="NCBI Taxonomy" id="1095629"/>
    <lineage>
        <taxon>Eukaryota</taxon>
        <taxon>Fungi</taxon>
        <taxon>Dikarya</taxon>
        <taxon>Basidiomycota</taxon>
        <taxon>Agaricomycotina</taxon>
        <taxon>Agaricomycetes</taxon>
        <taxon>Agaricomycetidae</taxon>
        <taxon>Agaricales</taxon>
        <taxon>Agaricineae</taxon>
        <taxon>Hydnangiaceae</taxon>
        <taxon>Laccaria</taxon>
    </lineage>
</organism>
<evidence type="ECO:0000256" key="8">
    <source>
        <dbReference type="SAM" id="MobiDB-lite"/>
    </source>
</evidence>
<dbReference type="GO" id="GO:0016485">
    <property type="term" value="P:protein processing"/>
    <property type="evidence" value="ECO:0007669"/>
    <property type="project" value="TreeGrafter"/>
</dbReference>
<feature type="domain" description="Peptidase M13 C-terminal" evidence="10">
    <location>
        <begin position="669"/>
        <end position="883"/>
    </location>
</feature>
<dbReference type="Pfam" id="PF05649">
    <property type="entry name" value="Peptidase_M13_N"/>
    <property type="match status" value="1"/>
</dbReference>
<evidence type="ECO:0000256" key="1">
    <source>
        <dbReference type="ARBA" id="ARBA00001947"/>
    </source>
</evidence>
<keyword evidence="6" id="KW-0862">Zinc</keyword>
<dbReference type="PANTHER" id="PTHR11733:SF167">
    <property type="entry name" value="FI17812P1-RELATED"/>
    <property type="match status" value="1"/>
</dbReference>
<keyword evidence="9" id="KW-1133">Transmembrane helix</keyword>
<evidence type="ECO:0000313" key="12">
    <source>
        <dbReference type="EMBL" id="KIK06601.1"/>
    </source>
</evidence>
<dbReference type="OrthoDB" id="6475849at2759"/>
<dbReference type="PROSITE" id="PS51885">
    <property type="entry name" value="NEPRILYSIN"/>
    <property type="match status" value="1"/>
</dbReference>
<feature type="transmembrane region" description="Helical" evidence="9">
    <location>
        <begin position="47"/>
        <end position="67"/>
    </location>
</feature>
<reference evidence="12 13" key="1">
    <citation type="submission" date="2014-04" db="EMBL/GenBank/DDBJ databases">
        <authorList>
            <consortium name="DOE Joint Genome Institute"/>
            <person name="Kuo A."/>
            <person name="Kohler A."/>
            <person name="Nagy L.G."/>
            <person name="Floudas D."/>
            <person name="Copeland A."/>
            <person name="Barry K.W."/>
            <person name="Cichocki N."/>
            <person name="Veneault-Fourrey C."/>
            <person name="LaButti K."/>
            <person name="Lindquist E.A."/>
            <person name="Lipzen A."/>
            <person name="Lundell T."/>
            <person name="Morin E."/>
            <person name="Murat C."/>
            <person name="Sun H."/>
            <person name="Tunlid A."/>
            <person name="Henrissat B."/>
            <person name="Grigoriev I.V."/>
            <person name="Hibbett D.S."/>
            <person name="Martin F."/>
            <person name="Nordberg H.P."/>
            <person name="Cantor M.N."/>
            <person name="Hua S.X."/>
        </authorList>
    </citation>
    <scope>NUCLEOTIDE SEQUENCE [LARGE SCALE GENOMIC DNA]</scope>
    <source>
        <strain evidence="12 13">LaAM-08-1</strain>
    </source>
</reference>